<organism evidence="2">
    <name type="scientific">Anguilla anguilla</name>
    <name type="common">European freshwater eel</name>
    <name type="synonym">Muraena anguilla</name>
    <dbReference type="NCBI Taxonomy" id="7936"/>
    <lineage>
        <taxon>Eukaryota</taxon>
        <taxon>Metazoa</taxon>
        <taxon>Chordata</taxon>
        <taxon>Craniata</taxon>
        <taxon>Vertebrata</taxon>
        <taxon>Euteleostomi</taxon>
        <taxon>Actinopterygii</taxon>
        <taxon>Neopterygii</taxon>
        <taxon>Teleostei</taxon>
        <taxon>Anguilliformes</taxon>
        <taxon>Anguillidae</taxon>
        <taxon>Anguilla</taxon>
    </lineage>
</organism>
<keyword evidence="1" id="KW-1133">Transmembrane helix</keyword>
<keyword evidence="1" id="KW-0812">Transmembrane</keyword>
<evidence type="ECO:0000313" key="2">
    <source>
        <dbReference type="EMBL" id="JAH89407.1"/>
    </source>
</evidence>
<evidence type="ECO:0000256" key="1">
    <source>
        <dbReference type="SAM" id="Phobius"/>
    </source>
</evidence>
<sequence length="58" mass="6759">MLAHGTLFQIHLDWLLIIYFQAHNVLTILLIRKTIKKNYGFHKLVVLSKCEPGVLFPL</sequence>
<dbReference type="EMBL" id="GBXM01019170">
    <property type="protein sequence ID" value="JAH89407.1"/>
    <property type="molecule type" value="Transcribed_RNA"/>
</dbReference>
<dbReference type="AlphaFoldDB" id="A0A0E9WGD1"/>
<accession>A0A0E9WGD1</accession>
<proteinExistence type="predicted"/>
<name>A0A0E9WGD1_ANGAN</name>
<feature type="transmembrane region" description="Helical" evidence="1">
    <location>
        <begin position="12"/>
        <end position="31"/>
    </location>
</feature>
<keyword evidence="1" id="KW-0472">Membrane</keyword>
<reference evidence="2" key="1">
    <citation type="submission" date="2014-11" db="EMBL/GenBank/DDBJ databases">
        <authorList>
            <person name="Amaro Gonzalez C."/>
        </authorList>
    </citation>
    <scope>NUCLEOTIDE SEQUENCE</scope>
</reference>
<protein>
    <submittedName>
        <fullName evidence="2">Uncharacterized protein</fullName>
    </submittedName>
</protein>
<reference evidence="2" key="2">
    <citation type="journal article" date="2015" name="Fish Shellfish Immunol.">
        <title>Early steps in the European eel (Anguilla anguilla)-Vibrio vulnificus interaction in the gills: Role of the RtxA13 toxin.</title>
        <authorList>
            <person name="Callol A."/>
            <person name="Pajuelo D."/>
            <person name="Ebbesson L."/>
            <person name="Teles M."/>
            <person name="MacKenzie S."/>
            <person name="Amaro C."/>
        </authorList>
    </citation>
    <scope>NUCLEOTIDE SEQUENCE</scope>
</reference>